<evidence type="ECO:0000256" key="5">
    <source>
        <dbReference type="ARBA" id="ARBA00023136"/>
    </source>
</evidence>
<feature type="domain" description="Major facilitator superfamily (MFS) profile" evidence="9">
    <location>
        <begin position="125"/>
        <end position="590"/>
    </location>
</feature>
<dbReference type="SUPFAM" id="SSF103473">
    <property type="entry name" value="MFS general substrate transporter"/>
    <property type="match status" value="1"/>
</dbReference>
<dbReference type="InterPro" id="IPR011701">
    <property type="entry name" value="MFS"/>
</dbReference>
<dbReference type="CDD" id="cd17323">
    <property type="entry name" value="MFS_Tpo1_MDR_like"/>
    <property type="match status" value="1"/>
</dbReference>
<evidence type="ECO:0000313" key="11">
    <source>
        <dbReference type="Proteomes" id="UP000005666"/>
    </source>
</evidence>
<feature type="compositionally biased region" description="Basic and acidic residues" evidence="7">
    <location>
        <begin position="1"/>
        <end position="12"/>
    </location>
</feature>
<keyword evidence="3 8" id="KW-0812">Transmembrane</keyword>
<feature type="transmembrane region" description="Helical" evidence="8">
    <location>
        <begin position="476"/>
        <end position="494"/>
    </location>
</feature>
<dbReference type="AlphaFoldDB" id="G8BRT7"/>
<feature type="transmembrane region" description="Helical" evidence="8">
    <location>
        <begin position="249"/>
        <end position="273"/>
    </location>
</feature>
<dbReference type="GeneID" id="11535324"/>
<dbReference type="eggNOG" id="KOG0255">
    <property type="taxonomic scope" value="Eukaryota"/>
</dbReference>
<dbReference type="PROSITE" id="PS50850">
    <property type="entry name" value="MFS"/>
    <property type="match status" value="1"/>
</dbReference>
<comment type="similarity">
    <text evidence="6">Belongs to the major facilitator superfamily. CAR1 family.</text>
</comment>
<feature type="transmembrane region" description="Helical" evidence="8">
    <location>
        <begin position="392"/>
        <end position="417"/>
    </location>
</feature>
<gene>
    <name evidence="10" type="primary">TPHA0C03100</name>
    <name evidence="10" type="ordered locus">TPHA_0C03100</name>
</gene>
<feature type="region of interest" description="Disordered" evidence="7">
    <location>
        <begin position="1"/>
        <end position="37"/>
    </location>
</feature>
<evidence type="ECO:0000313" key="10">
    <source>
        <dbReference type="EMBL" id="CCE62463.1"/>
    </source>
</evidence>
<name>G8BRT7_TETPH</name>
<dbReference type="GO" id="GO:0022857">
    <property type="term" value="F:transmembrane transporter activity"/>
    <property type="evidence" value="ECO:0007669"/>
    <property type="project" value="InterPro"/>
</dbReference>
<dbReference type="Pfam" id="PF07690">
    <property type="entry name" value="MFS_1"/>
    <property type="match status" value="1"/>
</dbReference>
<evidence type="ECO:0000256" key="2">
    <source>
        <dbReference type="ARBA" id="ARBA00022448"/>
    </source>
</evidence>
<evidence type="ECO:0000256" key="4">
    <source>
        <dbReference type="ARBA" id="ARBA00022989"/>
    </source>
</evidence>
<dbReference type="EMBL" id="HE612858">
    <property type="protein sequence ID" value="CCE62463.1"/>
    <property type="molecule type" value="Genomic_DNA"/>
</dbReference>
<feature type="compositionally biased region" description="Polar residues" evidence="7">
    <location>
        <begin position="19"/>
        <end position="37"/>
    </location>
</feature>
<feature type="transmembrane region" description="Helical" evidence="8">
    <location>
        <begin position="565"/>
        <end position="586"/>
    </location>
</feature>
<dbReference type="OrthoDB" id="440553at2759"/>
<dbReference type="InterPro" id="IPR036259">
    <property type="entry name" value="MFS_trans_sf"/>
</dbReference>
<dbReference type="HOGENOM" id="CLU_008455_8_4_1"/>
<feature type="region of interest" description="Disordered" evidence="7">
    <location>
        <begin position="86"/>
        <end position="114"/>
    </location>
</feature>
<feature type="transmembrane region" description="Helical" evidence="8">
    <location>
        <begin position="190"/>
        <end position="208"/>
    </location>
</feature>
<evidence type="ECO:0000256" key="7">
    <source>
        <dbReference type="SAM" id="MobiDB-lite"/>
    </source>
</evidence>
<feature type="transmembrane region" description="Helical" evidence="8">
    <location>
        <begin position="214"/>
        <end position="237"/>
    </location>
</feature>
<dbReference type="Gene3D" id="1.20.1250.20">
    <property type="entry name" value="MFS general substrate transporter like domains"/>
    <property type="match status" value="1"/>
</dbReference>
<evidence type="ECO:0000256" key="8">
    <source>
        <dbReference type="SAM" id="Phobius"/>
    </source>
</evidence>
<comment type="subcellular location">
    <subcellularLocation>
        <location evidence="1">Membrane</location>
        <topology evidence="1">Multi-pass membrane protein</topology>
    </subcellularLocation>
</comment>
<evidence type="ECO:0000256" key="3">
    <source>
        <dbReference type="ARBA" id="ARBA00022692"/>
    </source>
</evidence>
<keyword evidence="2" id="KW-0813">Transport</keyword>
<dbReference type="KEGG" id="tpf:TPHA_0C03100"/>
<feature type="transmembrane region" description="Helical" evidence="8">
    <location>
        <begin position="279"/>
        <end position="299"/>
    </location>
</feature>
<dbReference type="InterPro" id="IPR020846">
    <property type="entry name" value="MFS_dom"/>
</dbReference>
<keyword evidence="4 8" id="KW-1133">Transmembrane helix</keyword>
<dbReference type="Proteomes" id="UP000005666">
    <property type="component" value="Chromosome 3"/>
</dbReference>
<keyword evidence="11" id="KW-1185">Reference proteome</keyword>
<feature type="transmembrane region" description="Helical" evidence="8">
    <location>
        <begin position="163"/>
        <end position="183"/>
    </location>
</feature>
<accession>G8BRT7</accession>
<reference evidence="10 11" key="1">
    <citation type="journal article" date="2011" name="Proc. Natl. Acad. Sci. U.S.A.">
        <title>Evolutionary erosion of yeast sex chromosomes by mating-type switching accidents.</title>
        <authorList>
            <person name="Gordon J.L."/>
            <person name="Armisen D."/>
            <person name="Proux-Wera E."/>
            <person name="Oheigeartaigh S.S."/>
            <person name="Byrne K.P."/>
            <person name="Wolfe K.H."/>
        </authorList>
    </citation>
    <scope>NUCLEOTIDE SEQUENCE [LARGE SCALE GENOMIC DNA]</scope>
    <source>
        <strain evidence="11">ATCC 24235 / CBS 4417 / NBRC 1672 / NRRL Y-8282 / UCD 70-5</strain>
    </source>
</reference>
<dbReference type="GO" id="GO:0005886">
    <property type="term" value="C:plasma membrane"/>
    <property type="evidence" value="ECO:0007669"/>
    <property type="project" value="UniProtKB-ARBA"/>
</dbReference>
<evidence type="ECO:0000259" key="9">
    <source>
        <dbReference type="PROSITE" id="PS50850"/>
    </source>
</evidence>
<dbReference type="OMA" id="NWNYRRR"/>
<feature type="transmembrane region" description="Helical" evidence="8">
    <location>
        <begin position="123"/>
        <end position="143"/>
    </location>
</feature>
<dbReference type="PANTHER" id="PTHR23502">
    <property type="entry name" value="MAJOR FACILITATOR SUPERFAMILY"/>
    <property type="match status" value="1"/>
</dbReference>
<keyword evidence="5 8" id="KW-0472">Membrane</keyword>
<dbReference type="PANTHER" id="PTHR23502:SF51">
    <property type="entry name" value="QUINIDINE RESISTANCE PROTEIN 1-RELATED"/>
    <property type="match status" value="1"/>
</dbReference>
<feature type="transmembrane region" description="Helical" evidence="8">
    <location>
        <begin position="500"/>
        <end position="529"/>
    </location>
</feature>
<organism evidence="10 11">
    <name type="scientific">Tetrapisispora phaffii (strain ATCC 24235 / CBS 4417 / NBRC 1672 / NRRL Y-8282 / UCD 70-5)</name>
    <name type="common">Yeast</name>
    <name type="synonym">Fabospora phaffii</name>
    <dbReference type="NCBI Taxonomy" id="1071381"/>
    <lineage>
        <taxon>Eukaryota</taxon>
        <taxon>Fungi</taxon>
        <taxon>Dikarya</taxon>
        <taxon>Ascomycota</taxon>
        <taxon>Saccharomycotina</taxon>
        <taxon>Saccharomycetes</taxon>
        <taxon>Saccharomycetales</taxon>
        <taxon>Saccharomycetaceae</taxon>
        <taxon>Tetrapisispora</taxon>
    </lineage>
</organism>
<evidence type="ECO:0000256" key="6">
    <source>
        <dbReference type="ARBA" id="ARBA00038347"/>
    </source>
</evidence>
<protein>
    <recommendedName>
        <fullName evidence="9">Major facilitator superfamily (MFS) profile domain-containing protein</fullName>
    </recommendedName>
</protein>
<sequence>MTKLENTNKSRSDLLPSNDIYNMNNNNETKGSLHSHSETTKILQDSNIDEHEDINSIFGNNDSYENETMSHVNTNASDSNYMMELGDVSDQSSDKSNKNLNNKIDELDENSPPHSRFTRNDKIMLIAQCAFTGFFSSIAGAIYYPVLTLIEGLFKITEEQANISVVVYFIFQGIAPIIVGNLADTNGRRPLILSCLLIYFCACVGLASCNTYAQLIGLRCLQAAGIAPVIAINSGIAGDITTRRERGSYIGYVSGFVVIGSAFGALIGAGLSSTWDWRAIFWFLAIGSGVCVIYSIILFPETKRSIVGNGSIAPKSILNKCVILSIPAVRRKWHLDKPEYNTLEPPKKSKAFPIFEILKHKEMIILLIVAGLQFSMWTTHQTSLTTVLSKRYNLTVAKIGLCFLPTGICTMISVITCGKFLNYAYKKDIAKYELWIKDQREILLQENNEDEDKVDEIIFNDPKYTFNICRSRLKPAFVTLFLSSCGFIAFGWCIEKRVPLAAVLVTSGFSSLFSNCILTMSTTVCVDLFPSISTTATGCLNLFRCSMSAILIACLSKMVSKMNYGGVFTFLGALTGVSSFLLLITVRNGKELTFYRNKLNYN</sequence>
<dbReference type="RefSeq" id="XP_003684897.1">
    <property type="nucleotide sequence ID" value="XM_003684849.1"/>
</dbReference>
<proteinExistence type="inferred from homology"/>
<evidence type="ECO:0000256" key="1">
    <source>
        <dbReference type="ARBA" id="ARBA00004141"/>
    </source>
</evidence>